<gene>
    <name evidence="5" type="ORF">OJF2_77700</name>
</gene>
<feature type="compositionally biased region" description="Basic and acidic residues" evidence="2">
    <location>
        <begin position="366"/>
        <end position="379"/>
    </location>
</feature>
<keyword evidence="1" id="KW-0378">Hydrolase</keyword>
<dbReference type="KEGG" id="agv:OJF2_77700"/>
<evidence type="ECO:0000313" key="5">
    <source>
        <dbReference type="EMBL" id="QEH39158.1"/>
    </source>
</evidence>
<dbReference type="PANTHER" id="PTHR31988:SF19">
    <property type="entry name" value="9-O-ACETYL-N-ACETYLNEURAMINIC ACID DEACETYLASE-RELATED"/>
    <property type="match status" value="1"/>
</dbReference>
<dbReference type="Gene3D" id="3.40.50.1110">
    <property type="entry name" value="SGNH hydrolase"/>
    <property type="match status" value="1"/>
</dbReference>
<dbReference type="EMBL" id="CP042997">
    <property type="protein sequence ID" value="QEH39158.1"/>
    <property type="molecule type" value="Genomic_DNA"/>
</dbReference>
<accession>A0A5B9WET0</accession>
<feature type="region of interest" description="Disordered" evidence="2">
    <location>
        <begin position="366"/>
        <end position="385"/>
    </location>
</feature>
<feature type="signal peptide" evidence="3">
    <location>
        <begin position="1"/>
        <end position="26"/>
    </location>
</feature>
<dbReference type="PANTHER" id="PTHR31988">
    <property type="entry name" value="ESTERASE, PUTATIVE (DUF303)-RELATED"/>
    <property type="match status" value="1"/>
</dbReference>
<dbReference type="InterPro" id="IPR036514">
    <property type="entry name" value="SGNH_hydro_sf"/>
</dbReference>
<keyword evidence="3" id="KW-0732">Signal</keyword>
<keyword evidence="6" id="KW-1185">Reference proteome</keyword>
<dbReference type="RefSeq" id="WP_210420333.1">
    <property type="nucleotide sequence ID" value="NZ_CP042997.1"/>
</dbReference>
<dbReference type="InterPro" id="IPR052940">
    <property type="entry name" value="Carb_Esterase_6"/>
</dbReference>
<evidence type="ECO:0000313" key="6">
    <source>
        <dbReference type="Proteomes" id="UP000324233"/>
    </source>
</evidence>
<dbReference type="Pfam" id="PF03629">
    <property type="entry name" value="SASA"/>
    <property type="match status" value="1"/>
</dbReference>
<protein>
    <recommendedName>
        <fullName evidence="4">Sialate O-acetylesterase domain-containing protein</fullName>
    </recommendedName>
</protein>
<organism evidence="5 6">
    <name type="scientific">Aquisphaera giovannonii</name>
    <dbReference type="NCBI Taxonomy" id="406548"/>
    <lineage>
        <taxon>Bacteria</taxon>
        <taxon>Pseudomonadati</taxon>
        <taxon>Planctomycetota</taxon>
        <taxon>Planctomycetia</taxon>
        <taxon>Isosphaerales</taxon>
        <taxon>Isosphaeraceae</taxon>
        <taxon>Aquisphaera</taxon>
    </lineage>
</organism>
<evidence type="ECO:0000256" key="2">
    <source>
        <dbReference type="SAM" id="MobiDB-lite"/>
    </source>
</evidence>
<feature type="domain" description="Sialate O-acetylesterase" evidence="4">
    <location>
        <begin position="44"/>
        <end position="292"/>
    </location>
</feature>
<name>A0A5B9WET0_9BACT</name>
<dbReference type="GO" id="GO:0016788">
    <property type="term" value="F:hydrolase activity, acting on ester bonds"/>
    <property type="evidence" value="ECO:0007669"/>
    <property type="project" value="UniProtKB-ARBA"/>
</dbReference>
<reference evidence="5 6" key="1">
    <citation type="submission" date="2019-08" db="EMBL/GenBank/DDBJ databases">
        <title>Deep-cultivation of Planctomycetes and their phenomic and genomic characterization uncovers novel biology.</title>
        <authorList>
            <person name="Wiegand S."/>
            <person name="Jogler M."/>
            <person name="Boedeker C."/>
            <person name="Pinto D."/>
            <person name="Vollmers J."/>
            <person name="Rivas-Marin E."/>
            <person name="Kohn T."/>
            <person name="Peeters S.H."/>
            <person name="Heuer A."/>
            <person name="Rast P."/>
            <person name="Oberbeckmann S."/>
            <person name="Bunk B."/>
            <person name="Jeske O."/>
            <person name="Meyerdierks A."/>
            <person name="Storesund J.E."/>
            <person name="Kallscheuer N."/>
            <person name="Luecker S."/>
            <person name="Lage O.M."/>
            <person name="Pohl T."/>
            <person name="Merkel B.J."/>
            <person name="Hornburger P."/>
            <person name="Mueller R.-W."/>
            <person name="Bruemmer F."/>
            <person name="Labrenz M."/>
            <person name="Spormann A.M."/>
            <person name="Op den Camp H."/>
            <person name="Overmann J."/>
            <person name="Amann R."/>
            <person name="Jetten M.S.M."/>
            <person name="Mascher T."/>
            <person name="Medema M.H."/>
            <person name="Devos D.P."/>
            <person name="Kaster A.-K."/>
            <person name="Ovreas L."/>
            <person name="Rohde M."/>
            <person name="Galperin M.Y."/>
            <person name="Jogler C."/>
        </authorList>
    </citation>
    <scope>NUCLEOTIDE SEQUENCE [LARGE SCALE GENOMIC DNA]</scope>
    <source>
        <strain evidence="5 6">OJF2</strain>
    </source>
</reference>
<evidence type="ECO:0000256" key="3">
    <source>
        <dbReference type="SAM" id="SignalP"/>
    </source>
</evidence>
<dbReference type="SUPFAM" id="SSF52266">
    <property type="entry name" value="SGNH hydrolase"/>
    <property type="match status" value="1"/>
</dbReference>
<feature type="chain" id="PRO_5022999329" description="Sialate O-acetylesterase domain-containing protein" evidence="3">
    <location>
        <begin position="27"/>
        <end position="943"/>
    </location>
</feature>
<dbReference type="InterPro" id="IPR005181">
    <property type="entry name" value="SASA"/>
</dbReference>
<evidence type="ECO:0000256" key="1">
    <source>
        <dbReference type="ARBA" id="ARBA00022801"/>
    </source>
</evidence>
<proteinExistence type="predicted"/>
<dbReference type="Proteomes" id="UP000324233">
    <property type="component" value="Chromosome"/>
</dbReference>
<evidence type="ECO:0000259" key="4">
    <source>
        <dbReference type="Pfam" id="PF03629"/>
    </source>
</evidence>
<dbReference type="AlphaFoldDB" id="A0A5B9WET0"/>
<sequence length="943" mass="103771" precursor="true">MDLAHRLSRAAMLGAALVALAAPAIAADAPNSAPPSPAGGIRPLRVFILAGQSNMQGHARVSTFDGLADDPKTAPLLAEMRDGDGRPRVCDRAWITSVGCLGDAYSDLTEAKGKLTAGFGAPEDKIGPEFTFGLTMEKALDGPILIIKTAWGGRSLHTDFRPPSAGPYEWSPHELARCKERGDDLDKLEAEKVAATGAFYRHMIDHIRMVLKDIKRVVPDYDPSRGYELAGFVWFQGFNDLVSDWTYEEHMEPGGYDPYAELLGHLIRDVRKDLAAPRMPVVIGVMGIGGEKEGKKAPQLHFRRAQVKPTTLPEFRGNVLAVETSPFWDDDLEALHGRLERLDETLEREFRKAPGITEAAREAARRKAAEGEFNPDERKRLKGASNGGYHYLGAAKILAPIGRAFAEALLEAERKADRPGPKPGVGKVTLHSEGLHGYISFQHEPLPAGGGYTAGMGFYAAVWPLVDRPLADFQVGLPSAWIQPNNSDNKDRPLAPEGTRARAWKERGPTWETVFQTVEGGLGYWAGNHFRYGFPKFSMNATPQCYDYEVGSPGWSFFYSDEALPDDRLGIAQLSNRLLIPPDALPFRGRPDGEFLGYSWMALPFTEAAQGDPPTGDQSWTCFLNAGNFKGPIAYYIPETWSKVGKLFKDPFLDGRGLDARPGVMGGGAMEINTVPRLDSRDDRGVVYSKIPRLRFPADDRGRADLVQDVSYYSRAALYDAFKAWRDGGDAISGRFDEKGAWRPKLTTRRTRYDQAGKPLVGVEDAFETRVFEGNVWGLEWSKAGLGPKGQFPQYSKVVGDERVAVPEAAVPAETGLLDAEFRLAEAGTPYTSPSAGAWASPGPRDGPYTVELLDGSEVTYSWYRFVDQPSFRQYRWDDAKKAKLQALVEKLHASWPIDRDYMAPPTRGKLVSLDPALLVTPPKGLEVGYVPIVTKQAARKTR</sequence>